<protein>
    <recommendedName>
        <fullName evidence="3">DUF3244 domain-containing protein</fullName>
    </recommendedName>
</protein>
<keyword evidence="2" id="KW-1185">Reference proteome</keyword>
<dbReference type="EMBL" id="CP045503">
    <property type="protein sequence ID" value="QPG59568.2"/>
    <property type="molecule type" value="Genomic_DNA"/>
</dbReference>
<evidence type="ECO:0008006" key="3">
    <source>
        <dbReference type="Google" id="ProtNLM"/>
    </source>
</evidence>
<dbReference type="RefSeq" id="WP_223292936.1">
    <property type="nucleotide sequence ID" value="NZ_CP045503.2"/>
</dbReference>
<reference evidence="1" key="1">
    <citation type="submission" date="2021-07" db="EMBL/GenBank/DDBJ databases">
        <title>Shewanella sp. YLB-07 whole genome sequence.</title>
        <authorList>
            <person name="Yu L."/>
        </authorList>
    </citation>
    <scope>NUCLEOTIDE SEQUENCE</scope>
    <source>
        <strain evidence="1">YLB-08</strain>
    </source>
</reference>
<accession>A0ABX6VAM1</accession>
<evidence type="ECO:0000313" key="1">
    <source>
        <dbReference type="EMBL" id="QPG59568.2"/>
    </source>
</evidence>
<dbReference type="Proteomes" id="UP000316416">
    <property type="component" value="Chromosome"/>
</dbReference>
<evidence type="ECO:0000313" key="2">
    <source>
        <dbReference type="Proteomes" id="UP000316416"/>
    </source>
</evidence>
<proteinExistence type="predicted"/>
<sequence length="139" mass="15662">MRIVSGSALFSLSGALCVGMLALKGYAHEASHDMETGQIISSHVELLMRKSAGTMIEKCVEIPSLYRVSFNYTSAEVTLFSVHYHQGEEVLLAFDEDEQSSLSSHFNTQSDQTYCFTWVNEQEQRRDWVISLEYKAAPL</sequence>
<organism evidence="1 2">
    <name type="scientific">Shewanella eurypsychrophilus</name>
    <dbReference type="NCBI Taxonomy" id="2593656"/>
    <lineage>
        <taxon>Bacteria</taxon>
        <taxon>Pseudomonadati</taxon>
        <taxon>Pseudomonadota</taxon>
        <taxon>Gammaproteobacteria</taxon>
        <taxon>Alteromonadales</taxon>
        <taxon>Shewanellaceae</taxon>
        <taxon>Shewanella</taxon>
    </lineage>
</organism>
<name>A0ABX6VAM1_9GAMM</name>
<gene>
    <name evidence="1" type="ORF">FM038_020920</name>
</gene>